<dbReference type="InterPro" id="IPR000719">
    <property type="entry name" value="Prot_kinase_dom"/>
</dbReference>
<organism evidence="2 3">
    <name type="scientific">Ficus carica</name>
    <name type="common">Common fig</name>
    <dbReference type="NCBI Taxonomy" id="3494"/>
    <lineage>
        <taxon>Eukaryota</taxon>
        <taxon>Viridiplantae</taxon>
        <taxon>Streptophyta</taxon>
        <taxon>Embryophyta</taxon>
        <taxon>Tracheophyta</taxon>
        <taxon>Spermatophyta</taxon>
        <taxon>Magnoliopsida</taxon>
        <taxon>eudicotyledons</taxon>
        <taxon>Gunneridae</taxon>
        <taxon>Pentapetalae</taxon>
        <taxon>rosids</taxon>
        <taxon>fabids</taxon>
        <taxon>Rosales</taxon>
        <taxon>Moraceae</taxon>
        <taxon>Ficeae</taxon>
        <taxon>Ficus</taxon>
    </lineage>
</organism>
<dbReference type="GO" id="GO:0005634">
    <property type="term" value="C:nucleus"/>
    <property type="evidence" value="ECO:0007669"/>
    <property type="project" value="TreeGrafter"/>
</dbReference>
<proteinExistence type="predicted"/>
<dbReference type="GO" id="GO:0005524">
    <property type="term" value="F:ATP binding"/>
    <property type="evidence" value="ECO:0007669"/>
    <property type="project" value="InterPro"/>
</dbReference>
<dbReference type="Pfam" id="PF00069">
    <property type="entry name" value="Pkinase"/>
    <property type="match status" value="1"/>
</dbReference>
<dbReference type="Gene3D" id="1.10.510.10">
    <property type="entry name" value="Transferase(Phosphotransferase) domain 1"/>
    <property type="match status" value="1"/>
</dbReference>
<gene>
    <name evidence="2" type="ORF">TIFTF001_034195</name>
</gene>
<evidence type="ECO:0000313" key="2">
    <source>
        <dbReference type="EMBL" id="GMN65122.1"/>
    </source>
</evidence>
<evidence type="ECO:0000313" key="3">
    <source>
        <dbReference type="Proteomes" id="UP001187192"/>
    </source>
</evidence>
<comment type="caution">
    <text evidence="2">The sequence shown here is derived from an EMBL/GenBank/DDBJ whole genome shotgun (WGS) entry which is preliminary data.</text>
</comment>
<protein>
    <recommendedName>
        <fullName evidence="1">Protein kinase domain-containing protein</fullName>
    </recommendedName>
</protein>
<dbReference type="PANTHER" id="PTHR44167">
    <property type="entry name" value="OVARIAN-SPECIFIC SERINE/THREONINE-PROTEIN KINASE LOK-RELATED"/>
    <property type="match status" value="1"/>
</dbReference>
<feature type="domain" description="Protein kinase" evidence="1">
    <location>
        <begin position="1"/>
        <end position="91"/>
    </location>
</feature>
<accession>A0AA88J8U0</accession>
<dbReference type="Proteomes" id="UP001187192">
    <property type="component" value="Unassembled WGS sequence"/>
</dbReference>
<dbReference type="SUPFAM" id="SSF56112">
    <property type="entry name" value="Protein kinase-like (PK-like)"/>
    <property type="match status" value="1"/>
</dbReference>
<evidence type="ECO:0000259" key="1">
    <source>
        <dbReference type="PROSITE" id="PS50011"/>
    </source>
</evidence>
<dbReference type="PROSITE" id="PS50011">
    <property type="entry name" value="PROTEIN_KINASE_DOM"/>
    <property type="match status" value="1"/>
</dbReference>
<dbReference type="GO" id="GO:0004674">
    <property type="term" value="F:protein serine/threonine kinase activity"/>
    <property type="evidence" value="ECO:0007669"/>
    <property type="project" value="TreeGrafter"/>
</dbReference>
<dbReference type="AlphaFoldDB" id="A0AA88J8U0"/>
<dbReference type="PANTHER" id="PTHR44167:SF30">
    <property type="entry name" value="PHOSPHORYLASE KINASE"/>
    <property type="match status" value="1"/>
</dbReference>
<dbReference type="InterPro" id="IPR011009">
    <property type="entry name" value="Kinase-like_dom_sf"/>
</dbReference>
<keyword evidence="3" id="KW-1185">Reference proteome</keyword>
<sequence length="92" mass="10376">MKNDQNNYGKEVDVWAAGAILYELLKGHSLEPEATDDQNDLDDWINEELSGQSDAAKDLLKKMLKLDPKQRITAAEALGKCMLHSKARKFLM</sequence>
<reference evidence="2" key="1">
    <citation type="submission" date="2023-07" db="EMBL/GenBank/DDBJ databases">
        <title>draft genome sequence of fig (Ficus carica).</title>
        <authorList>
            <person name="Takahashi T."/>
            <person name="Nishimura K."/>
        </authorList>
    </citation>
    <scope>NUCLEOTIDE SEQUENCE</scope>
</reference>
<dbReference type="GO" id="GO:0044773">
    <property type="term" value="P:mitotic DNA damage checkpoint signaling"/>
    <property type="evidence" value="ECO:0007669"/>
    <property type="project" value="TreeGrafter"/>
</dbReference>
<dbReference type="EMBL" id="BTGU01000213">
    <property type="protein sequence ID" value="GMN65122.1"/>
    <property type="molecule type" value="Genomic_DNA"/>
</dbReference>
<name>A0AA88J8U0_FICCA</name>